<dbReference type="Proteomes" id="UP001207337">
    <property type="component" value="Unassembled WGS sequence"/>
</dbReference>
<dbReference type="Pfam" id="PF11009">
    <property type="entry name" value="BrxC"/>
    <property type="match status" value="1"/>
</dbReference>
<keyword evidence="2" id="KW-1185">Reference proteome</keyword>
<dbReference type="RefSeq" id="WP_265790096.1">
    <property type="nucleotide sequence ID" value="NZ_BAABRS010000002.1"/>
</dbReference>
<dbReference type="InterPro" id="IPR036249">
    <property type="entry name" value="Thioredoxin-like_sf"/>
</dbReference>
<accession>A0ABT3PZY4</accession>
<evidence type="ECO:0000313" key="1">
    <source>
        <dbReference type="EMBL" id="MCW9713432.1"/>
    </source>
</evidence>
<proteinExistence type="predicted"/>
<organism evidence="1 2">
    <name type="scientific">Fodinibius salicampi</name>
    <dbReference type="NCBI Taxonomy" id="1920655"/>
    <lineage>
        <taxon>Bacteria</taxon>
        <taxon>Pseudomonadati</taxon>
        <taxon>Balneolota</taxon>
        <taxon>Balneolia</taxon>
        <taxon>Balneolales</taxon>
        <taxon>Balneolaceae</taxon>
        <taxon>Fodinibius</taxon>
    </lineage>
</organism>
<dbReference type="SUPFAM" id="SSF52833">
    <property type="entry name" value="Thioredoxin-like"/>
    <property type="match status" value="1"/>
</dbReference>
<evidence type="ECO:0000313" key="2">
    <source>
        <dbReference type="Proteomes" id="UP001207337"/>
    </source>
</evidence>
<protein>
    <submittedName>
        <fullName evidence="1">Bacillithiol system redox-active protein YtxJ</fullName>
    </submittedName>
</protein>
<dbReference type="EMBL" id="JAJNDC010000002">
    <property type="protein sequence ID" value="MCW9713432.1"/>
    <property type="molecule type" value="Genomic_DNA"/>
</dbReference>
<name>A0ABT3PZY4_9BACT</name>
<sequence>MGIFDTVKEAFSSSGRADFWNDLDNISQIEAAILASEHRPQLIYKHSSRCSVCFFAKKQIEEIPETIREQLDLYFVDVIGWREVSDAIAEEFSITHESPQLLIIYDREVVWHGSHREIQSDMITDKLREHL</sequence>
<gene>
    <name evidence="1" type="primary">ytxJ</name>
    <name evidence="1" type="ORF">LQ318_10985</name>
</gene>
<comment type="caution">
    <text evidence="1">The sequence shown here is derived from an EMBL/GenBank/DDBJ whole genome shotgun (WGS) entry which is preliminary data.</text>
</comment>
<reference evidence="1 2" key="1">
    <citation type="submission" date="2021-11" db="EMBL/GenBank/DDBJ databases">
        <title>Aliifidinibius sp. nov., a new bacterium isolated from saline soil.</title>
        <authorList>
            <person name="Galisteo C."/>
            <person name="De La Haba R."/>
            <person name="Sanchez-Porro C."/>
            <person name="Ventosa A."/>
        </authorList>
    </citation>
    <scope>NUCLEOTIDE SEQUENCE [LARGE SCALE GENOMIC DNA]</scope>
    <source>
        <strain evidence="1 2">KACC 190600</strain>
    </source>
</reference>
<dbReference type="InterPro" id="IPR022551">
    <property type="entry name" value="BrxC"/>
</dbReference>
<dbReference type="NCBIfam" id="TIGR04019">
    <property type="entry name" value="B_thiol_YtxJ"/>
    <property type="match status" value="1"/>
</dbReference>
<dbReference type="Gene3D" id="3.40.30.10">
    <property type="entry name" value="Glutaredoxin"/>
    <property type="match status" value="1"/>
</dbReference>